<keyword evidence="2" id="KW-1185">Reference proteome</keyword>
<dbReference type="Proteomes" id="UP000594263">
    <property type="component" value="Unplaced"/>
</dbReference>
<organism evidence="1 2">
    <name type="scientific">Kalanchoe fedtschenkoi</name>
    <name type="common">Lavender scallops</name>
    <name type="synonym">South American air plant</name>
    <dbReference type="NCBI Taxonomy" id="63787"/>
    <lineage>
        <taxon>Eukaryota</taxon>
        <taxon>Viridiplantae</taxon>
        <taxon>Streptophyta</taxon>
        <taxon>Embryophyta</taxon>
        <taxon>Tracheophyta</taxon>
        <taxon>Spermatophyta</taxon>
        <taxon>Magnoliopsida</taxon>
        <taxon>eudicotyledons</taxon>
        <taxon>Gunneridae</taxon>
        <taxon>Pentapetalae</taxon>
        <taxon>Saxifragales</taxon>
        <taxon>Crassulaceae</taxon>
        <taxon>Kalanchoe</taxon>
    </lineage>
</organism>
<evidence type="ECO:0000313" key="2">
    <source>
        <dbReference type="Proteomes" id="UP000594263"/>
    </source>
</evidence>
<accession>A0A7N0V221</accession>
<dbReference type="AlphaFoldDB" id="A0A7N0V221"/>
<dbReference type="Gramene" id="Kaladp0096s0159.1.v1.1">
    <property type="protein sequence ID" value="Kaladp0096s0159.1.v1.1.CDS.1"/>
    <property type="gene ID" value="Kaladp0096s0159.v1.1"/>
</dbReference>
<sequence>MLTASVNCLMKSSNENFTPIFYLSNHMASTLKGRDQNATGFGLMVMAVVGTGQQMNRSIWWSSKDRMMTPFRPA</sequence>
<proteinExistence type="predicted"/>
<dbReference type="EnsemblPlants" id="Kaladp0096s0159.1.v1.1">
    <property type="protein sequence ID" value="Kaladp0096s0159.1.v1.1.CDS.1"/>
    <property type="gene ID" value="Kaladp0096s0159.v1.1"/>
</dbReference>
<protein>
    <submittedName>
        <fullName evidence="1">Uncharacterized protein</fullName>
    </submittedName>
</protein>
<reference evidence="1" key="1">
    <citation type="submission" date="2021-01" db="UniProtKB">
        <authorList>
            <consortium name="EnsemblPlants"/>
        </authorList>
    </citation>
    <scope>IDENTIFICATION</scope>
</reference>
<evidence type="ECO:0000313" key="1">
    <source>
        <dbReference type="EnsemblPlants" id="Kaladp0096s0159.1.v1.1.CDS.1"/>
    </source>
</evidence>
<name>A0A7N0V221_KALFE</name>